<dbReference type="Gene3D" id="2.130.10.10">
    <property type="entry name" value="YVTN repeat-like/Quinoprotein amine dehydrogenase"/>
    <property type="match status" value="1"/>
</dbReference>
<dbReference type="Pfam" id="PF16300">
    <property type="entry name" value="WD40_4"/>
    <property type="match status" value="1"/>
</dbReference>
<dbReference type="InParanoid" id="A0A1D3D471"/>
<dbReference type="InterPro" id="IPR019775">
    <property type="entry name" value="WD40_repeat_CS"/>
</dbReference>
<dbReference type="Gene3D" id="1.10.287.1490">
    <property type="match status" value="1"/>
</dbReference>
<dbReference type="PANTHER" id="PTHR10856:SF0">
    <property type="entry name" value="CORONIN"/>
    <property type="match status" value="1"/>
</dbReference>
<sequence>MRTPVRPPPPPPDPCCRMTTPEAAQGQREALLAMTERGPGASDALPGALLVQKQFEESIGATRLYSDPVLELLALRQRAPRLRPAAYVCSSWVDRGPVVNAMGIWILLHLHGTTPTYPTQFQMISLLSFCKTLFAAVRSRMPHPRAPAIGSQALRQRSLLEGLQMAYQNFLYTVFAALYSLFLLVLKRPAFGHIEASFGVSVVFIDTVKMGEATERVHIKNCYAEPWKVPYSDIRLASKQTESVGIACSYRYIAAAAPSDLVALHLLPSLALRRGMLVLPGICQHAFSCLCSTLVRMVAFWYALANVAMEADSHAGMHAAQAPWDVGGGGMMGLINLADCGRNPPVTKIKGHTGSIQDLAFSPFYESILASGSEDMTIRIWDVPSDPPPGHELKDPVAILSGSAKKVIATEWNPVADFILASGCFDGVVALWDVDSASLSSSVSLSDSVLSVKWSFSGDKLASTSKDKLLNIIDPRAKNVVASVTCHEGPKATKCCWCDGFAGVSGNVLTTGFSKSNERELHLWDLKNLTKPLLRVEIDRGSQPLYPIFDETLGMLYVAGKGDGNLRYFQFFGGEIRRVDDYRSNVPIKSFCFIPKLAVDQKRAEIGRMLKNENGKVLLPISFIIPRKNQDVFQADLYPPTPGVDAALTAAEWLSGKNGEVQRIAHQPGNIPQFRGAARSAQAPPAGGNLKKLESTRSISGQAPSVLQKSVEKAHDESRKLDEVNKSQEAKIKELEARIRELEPLEAKVKQQESKIKALESQVQQAGSQSSSEGSAELEGKLRQLEAESASLKAQLEDSSSKAVQAIKEGKAKEAELQSLKSKLQAAEKQVAELTRANQELSNSMAKAEGTLCRAATLTGLDESVRQEFNEMRDFFREILDGTLTELNND</sequence>
<name>A0A1D3D471_9EIME</name>
<evidence type="ECO:0000256" key="2">
    <source>
        <dbReference type="ARBA" id="ARBA00022737"/>
    </source>
</evidence>
<dbReference type="InterPro" id="IPR015505">
    <property type="entry name" value="Coronin"/>
</dbReference>
<comment type="caution">
    <text evidence="6">The sequence shown here is derived from an EMBL/GenBank/DDBJ whole genome shotgun (WGS) entry which is preliminary data.</text>
</comment>
<feature type="repeat" description="WD" evidence="3">
    <location>
        <begin position="349"/>
        <end position="383"/>
    </location>
</feature>
<organism evidence="6 7">
    <name type="scientific">Cyclospora cayetanensis</name>
    <dbReference type="NCBI Taxonomy" id="88456"/>
    <lineage>
        <taxon>Eukaryota</taxon>
        <taxon>Sar</taxon>
        <taxon>Alveolata</taxon>
        <taxon>Apicomplexa</taxon>
        <taxon>Conoidasida</taxon>
        <taxon>Coccidia</taxon>
        <taxon>Eucoccidiorida</taxon>
        <taxon>Eimeriorina</taxon>
        <taxon>Eimeriidae</taxon>
        <taxon>Cyclospora</taxon>
    </lineage>
</organism>
<dbReference type="PROSITE" id="PS50082">
    <property type="entry name" value="WD_REPEATS_2"/>
    <property type="match status" value="2"/>
</dbReference>
<evidence type="ECO:0000256" key="4">
    <source>
        <dbReference type="RuleBase" id="RU280818"/>
    </source>
</evidence>
<evidence type="ECO:0000313" key="7">
    <source>
        <dbReference type="Proteomes" id="UP000095192"/>
    </source>
</evidence>
<keyword evidence="7" id="KW-1185">Reference proteome</keyword>
<feature type="region of interest" description="Disordered" evidence="5">
    <location>
        <begin position="760"/>
        <end position="780"/>
    </location>
</feature>
<dbReference type="InterPro" id="IPR036322">
    <property type="entry name" value="WD40_repeat_dom_sf"/>
</dbReference>
<dbReference type="InterPro" id="IPR015943">
    <property type="entry name" value="WD40/YVTN_repeat-like_dom_sf"/>
</dbReference>
<keyword evidence="1 3" id="KW-0853">WD repeat</keyword>
<evidence type="ECO:0000256" key="1">
    <source>
        <dbReference type="ARBA" id="ARBA00022574"/>
    </source>
</evidence>
<dbReference type="PROSITE" id="PS00678">
    <property type="entry name" value="WD_REPEATS_1"/>
    <property type="match status" value="2"/>
</dbReference>
<feature type="repeat" description="WD" evidence="3">
    <location>
        <begin position="400"/>
        <end position="442"/>
    </location>
</feature>
<dbReference type="FunFam" id="2.130.10.10:FF:000774">
    <property type="entry name" value="Coronin"/>
    <property type="match status" value="1"/>
</dbReference>
<dbReference type="InterPro" id="IPR001680">
    <property type="entry name" value="WD40_rpt"/>
</dbReference>
<evidence type="ECO:0000256" key="5">
    <source>
        <dbReference type="SAM" id="MobiDB-lite"/>
    </source>
</evidence>
<gene>
    <name evidence="6" type="ORF">cyc_03096</name>
</gene>
<dbReference type="SMART" id="SM01167">
    <property type="entry name" value="DUF1900"/>
    <property type="match status" value="1"/>
</dbReference>
<comment type="similarity">
    <text evidence="4">Belongs to the WD repeat coronin family.</text>
</comment>
<dbReference type="GO" id="GO:0051015">
    <property type="term" value="F:actin filament binding"/>
    <property type="evidence" value="ECO:0007669"/>
    <property type="project" value="TreeGrafter"/>
</dbReference>
<dbReference type="SUPFAM" id="SSF50978">
    <property type="entry name" value="WD40 repeat-like"/>
    <property type="match status" value="1"/>
</dbReference>
<dbReference type="SMART" id="SM00320">
    <property type="entry name" value="WD40"/>
    <property type="match status" value="3"/>
</dbReference>
<feature type="compositionally biased region" description="Low complexity" evidence="5">
    <location>
        <begin position="760"/>
        <end position="777"/>
    </location>
</feature>
<feature type="compositionally biased region" description="Polar residues" evidence="5">
    <location>
        <begin position="696"/>
        <end position="708"/>
    </location>
</feature>
<dbReference type="AlphaFoldDB" id="A0A1D3D471"/>
<feature type="compositionally biased region" description="Basic and acidic residues" evidence="5">
    <location>
        <begin position="710"/>
        <end position="725"/>
    </location>
</feature>
<dbReference type="EMBL" id="JROU02000809">
    <property type="protein sequence ID" value="OEH78243.1"/>
    <property type="molecule type" value="Genomic_DNA"/>
</dbReference>
<proteinExistence type="inferred from homology"/>
<dbReference type="PROSITE" id="PS50294">
    <property type="entry name" value="WD_REPEATS_REGION"/>
    <property type="match status" value="1"/>
</dbReference>
<keyword evidence="2 4" id="KW-0677">Repeat</keyword>
<dbReference type="VEuPathDB" id="ToxoDB:LOC34619849"/>
<evidence type="ECO:0000313" key="6">
    <source>
        <dbReference type="EMBL" id="OEH78243.1"/>
    </source>
</evidence>
<dbReference type="Proteomes" id="UP000095192">
    <property type="component" value="Unassembled WGS sequence"/>
</dbReference>
<dbReference type="GO" id="GO:0007015">
    <property type="term" value="P:actin filament organization"/>
    <property type="evidence" value="ECO:0007669"/>
    <property type="project" value="TreeGrafter"/>
</dbReference>
<protein>
    <recommendedName>
        <fullName evidence="4">Coronin</fullName>
    </recommendedName>
</protein>
<dbReference type="VEuPathDB" id="ToxoDB:cyc_03096"/>
<accession>A0A1D3D471</accession>
<dbReference type="PANTHER" id="PTHR10856">
    <property type="entry name" value="CORONIN"/>
    <property type="match status" value="1"/>
</dbReference>
<dbReference type="Pfam" id="PF00400">
    <property type="entry name" value="WD40"/>
    <property type="match status" value="3"/>
</dbReference>
<evidence type="ECO:0000256" key="3">
    <source>
        <dbReference type="PROSITE-ProRule" id="PRU00221"/>
    </source>
</evidence>
<dbReference type="FunCoup" id="A0A1D3D471">
    <property type="interactions" value="29"/>
</dbReference>
<reference evidence="6 7" key="1">
    <citation type="journal article" date="2016" name="BMC Genomics">
        <title>Comparative genomics reveals Cyclospora cayetanensis possesses coccidia-like metabolism and invasion components but unique surface antigens.</title>
        <authorList>
            <person name="Liu S."/>
            <person name="Wang L."/>
            <person name="Zheng H."/>
            <person name="Xu Z."/>
            <person name="Roellig D.M."/>
            <person name="Li N."/>
            <person name="Frace M.A."/>
            <person name="Tang K."/>
            <person name="Arrowood M.J."/>
            <person name="Moss D.M."/>
            <person name="Zhang L."/>
            <person name="Feng Y."/>
            <person name="Xiao L."/>
        </authorList>
    </citation>
    <scope>NUCLEOTIDE SEQUENCE [LARGE SCALE GENOMIC DNA]</scope>
    <source>
        <strain evidence="6 7">CHN_HEN01</strain>
    </source>
</reference>
<feature type="region of interest" description="Disordered" evidence="5">
    <location>
        <begin position="675"/>
        <end position="725"/>
    </location>
</feature>